<evidence type="ECO:0000313" key="4">
    <source>
        <dbReference type="Proteomes" id="UP000006882"/>
    </source>
</evidence>
<name>M5Y910_PRUPE</name>
<evidence type="ECO:0000256" key="2">
    <source>
        <dbReference type="ARBA" id="ARBA00022737"/>
    </source>
</evidence>
<accession>M5Y910</accession>
<sequence length="449" mass="51848">MNHSKPLSRNYTPNVVNQVLTAMLKNQPFNSELAASATTSQPWISESVSQVLISIPRFFFQSPSSIGRQHGFRHRAQLKQRNLRQESYRFHNNVLVLGPAAHRDLHKVQLGLDRALEFFYWVETHFGFVHNEQTCRDMAVVLARGNKLKALWDFLKEISKRGSGGLVTTQTITCLIKVLGEEGLVTDALAAFYRMKQFHCKPDVYAYNTIIYALCRVGNFNKARFLLEQMELPGFRCPPDVFTYTILISSYCRYGLETGCRKATRRRMWEANHMFRNMLFRGFVPDVVTYNSLINGCCKTYRIERALELFDDMNRMGCTPNRVTYDSFIRYYAAVNEIDKAVDMLRKMQNMKHGMPTSSSYTPIIHAFCEAGRVIEARDFLAELIDGGSIPREYTYKLVCDALNSAGELNLLDNDLHRRIKYGIESRYRQIMKVKPIMTRKGYDSMVET</sequence>
<evidence type="ECO:0000313" key="3">
    <source>
        <dbReference type="EMBL" id="ONI34646.1"/>
    </source>
</evidence>
<dbReference type="Pfam" id="PF01535">
    <property type="entry name" value="PPR"/>
    <property type="match status" value="2"/>
</dbReference>
<dbReference type="PANTHER" id="PTHR47939">
    <property type="entry name" value="MEMBRANE-ASSOCIATED SALT-INDUCIBLE PROTEIN-LIKE"/>
    <property type="match status" value="1"/>
</dbReference>
<comment type="similarity">
    <text evidence="1">Belongs to the PPR family. P subfamily.</text>
</comment>
<dbReference type="PROSITE" id="PS51375">
    <property type="entry name" value="PPR"/>
    <property type="match status" value="5"/>
</dbReference>
<evidence type="ECO:0008006" key="5">
    <source>
        <dbReference type="Google" id="ProtNLM"/>
    </source>
</evidence>
<reference evidence="3 4" key="1">
    <citation type="journal article" date="2013" name="Nat. Genet.">
        <title>The high-quality draft genome of peach (Prunus persica) identifies unique patterns of genetic diversity, domestication and genome evolution.</title>
        <authorList>
            <consortium name="International Peach Genome Initiative"/>
            <person name="Verde I."/>
            <person name="Abbott A.G."/>
            <person name="Scalabrin S."/>
            <person name="Jung S."/>
            <person name="Shu S."/>
            <person name="Marroni F."/>
            <person name="Zhebentyayeva T."/>
            <person name="Dettori M.T."/>
            <person name="Grimwood J."/>
            <person name="Cattonaro F."/>
            <person name="Zuccolo A."/>
            <person name="Rossini L."/>
            <person name="Jenkins J."/>
            <person name="Vendramin E."/>
            <person name="Meisel L.A."/>
            <person name="Decroocq V."/>
            <person name="Sosinski B."/>
            <person name="Prochnik S."/>
            <person name="Mitros T."/>
            <person name="Policriti A."/>
            <person name="Cipriani G."/>
            <person name="Dondini L."/>
            <person name="Ficklin S."/>
            <person name="Goodstein D.M."/>
            <person name="Xuan P."/>
            <person name="Del Fabbro C."/>
            <person name="Aramini V."/>
            <person name="Copetti D."/>
            <person name="Gonzalez S."/>
            <person name="Horner D.S."/>
            <person name="Falchi R."/>
            <person name="Lucas S."/>
            <person name="Mica E."/>
            <person name="Maldonado J."/>
            <person name="Lazzari B."/>
            <person name="Bielenberg D."/>
            <person name="Pirona R."/>
            <person name="Miculan M."/>
            <person name="Barakat A."/>
            <person name="Testolin R."/>
            <person name="Stella A."/>
            <person name="Tartarini S."/>
            <person name="Tonutti P."/>
            <person name="Arus P."/>
            <person name="Orellana A."/>
            <person name="Wells C."/>
            <person name="Main D."/>
            <person name="Vizzotto G."/>
            <person name="Silva H."/>
            <person name="Salamini F."/>
            <person name="Schmutz J."/>
            <person name="Morgante M."/>
            <person name="Rokhsar D.S."/>
        </authorList>
    </citation>
    <scope>NUCLEOTIDE SEQUENCE [LARGE SCALE GENOMIC DNA]</scope>
    <source>
        <strain evidence="4">cv. Nemared</strain>
    </source>
</reference>
<dbReference type="OrthoDB" id="185373at2759"/>
<dbReference type="eggNOG" id="KOG4197">
    <property type="taxonomic scope" value="Eukaryota"/>
</dbReference>
<organism evidence="3 4">
    <name type="scientific">Prunus persica</name>
    <name type="common">Peach</name>
    <name type="synonym">Amygdalus persica</name>
    <dbReference type="NCBI Taxonomy" id="3760"/>
    <lineage>
        <taxon>Eukaryota</taxon>
        <taxon>Viridiplantae</taxon>
        <taxon>Streptophyta</taxon>
        <taxon>Embryophyta</taxon>
        <taxon>Tracheophyta</taxon>
        <taxon>Spermatophyta</taxon>
        <taxon>Magnoliopsida</taxon>
        <taxon>eudicotyledons</taxon>
        <taxon>Gunneridae</taxon>
        <taxon>Pentapetalae</taxon>
        <taxon>rosids</taxon>
        <taxon>fabids</taxon>
        <taxon>Rosales</taxon>
        <taxon>Rosaceae</taxon>
        <taxon>Amygdaloideae</taxon>
        <taxon>Amygdaleae</taxon>
        <taxon>Prunus</taxon>
    </lineage>
</organism>
<dbReference type="InterPro" id="IPR002885">
    <property type="entry name" value="PPR_rpt"/>
</dbReference>
<evidence type="ECO:0000256" key="1">
    <source>
        <dbReference type="ARBA" id="ARBA00007626"/>
    </source>
</evidence>
<dbReference type="EMBL" id="CM007651">
    <property type="protein sequence ID" value="ONI34646.1"/>
    <property type="molecule type" value="Genomic_DNA"/>
</dbReference>
<keyword evidence="4" id="KW-1185">Reference proteome</keyword>
<dbReference type="OMA" id="EFYYWVE"/>
<dbReference type="Pfam" id="PF13041">
    <property type="entry name" value="PPR_2"/>
    <property type="match status" value="2"/>
</dbReference>
<dbReference type="SMR" id="M5Y910"/>
<dbReference type="Gene3D" id="1.25.40.10">
    <property type="entry name" value="Tetratricopeptide repeat domain"/>
    <property type="match status" value="3"/>
</dbReference>
<proteinExistence type="inferred from homology"/>
<dbReference type="HOGENOM" id="CLU_002706_49_0_1"/>
<dbReference type="PANTHER" id="PTHR47939:SF5">
    <property type="entry name" value="PENTACOTRIPEPTIDE-REPEAT REGION OF PRORP DOMAIN-CONTAINING PROTEIN"/>
    <property type="match status" value="1"/>
</dbReference>
<dbReference type="InterPro" id="IPR050667">
    <property type="entry name" value="PPR-containing_protein"/>
</dbReference>
<dbReference type="InterPro" id="IPR011990">
    <property type="entry name" value="TPR-like_helical_dom_sf"/>
</dbReference>
<dbReference type="KEGG" id="pper:18792247"/>
<dbReference type="AlphaFoldDB" id="M5Y910"/>
<dbReference type="NCBIfam" id="TIGR00756">
    <property type="entry name" value="PPR"/>
    <property type="match status" value="5"/>
</dbReference>
<gene>
    <name evidence="3" type="ORF">PRUPE_1G492400</name>
</gene>
<dbReference type="Gramene" id="ONI34646">
    <property type="protein sequence ID" value="ONI34646"/>
    <property type="gene ID" value="PRUPE_1G492400"/>
</dbReference>
<protein>
    <recommendedName>
        <fullName evidence="5">Pentacotripeptide-repeat region of PRORP domain-containing protein</fullName>
    </recommendedName>
</protein>
<keyword evidence="2" id="KW-0677">Repeat</keyword>
<dbReference type="Proteomes" id="UP000006882">
    <property type="component" value="Chromosome G1"/>
</dbReference>